<gene>
    <name evidence="2" type="ORF">GGX14DRAFT_652735</name>
</gene>
<feature type="compositionally biased region" description="Basic and acidic residues" evidence="1">
    <location>
        <begin position="74"/>
        <end position="83"/>
    </location>
</feature>
<dbReference type="Proteomes" id="UP001219525">
    <property type="component" value="Unassembled WGS sequence"/>
</dbReference>
<feature type="region of interest" description="Disordered" evidence="1">
    <location>
        <begin position="43"/>
        <end position="133"/>
    </location>
</feature>
<organism evidence="2 3">
    <name type="scientific">Mycena pura</name>
    <dbReference type="NCBI Taxonomy" id="153505"/>
    <lineage>
        <taxon>Eukaryota</taxon>
        <taxon>Fungi</taxon>
        <taxon>Dikarya</taxon>
        <taxon>Basidiomycota</taxon>
        <taxon>Agaricomycotina</taxon>
        <taxon>Agaricomycetes</taxon>
        <taxon>Agaricomycetidae</taxon>
        <taxon>Agaricales</taxon>
        <taxon>Marasmiineae</taxon>
        <taxon>Mycenaceae</taxon>
        <taxon>Mycena</taxon>
    </lineage>
</organism>
<protein>
    <submittedName>
        <fullName evidence="2">Uncharacterized protein</fullName>
    </submittedName>
</protein>
<dbReference type="AlphaFoldDB" id="A0AAD6V5C3"/>
<dbReference type="EMBL" id="JARJCW010000052">
    <property type="protein sequence ID" value="KAJ7203162.1"/>
    <property type="molecule type" value="Genomic_DNA"/>
</dbReference>
<feature type="compositionally biased region" description="Basic and acidic residues" evidence="1">
    <location>
        <begin position="95"/>
        <end position="105"/>
    </location>
</feature>
<reference evidence="2" key="1">
    <citation type="submission" date="2023-03" db="EMBL/GenBank/DDBJ databases">
        <title>Massive genome expansion in bonnet fungi (Mycena s.s.) driven by repeated elements and novel gene families across ecological guilds.</title>
        <authorList>
            <consortium name="Lawrence Berkeley National Laboratory"/>
            <person name="Harder C.B."/>
            <person name="Miyauchi S."/>
            <person name="Viragh M."/>
            <person name="Kuo A."/>
            <person name="Thoen E."/>
            <person name="Andreopoulos B."/>
            <person name="Lu D."/>
            <person name="Skrede I."/>
            <person name="Drula E."/>
            <person name="Henrissat B."/>
            <person name="Morin E."/>
            <person name="Kohler A."/>
            <person name="Barry K."/>
            <person name="LaButti K."/>
            <person name="Morin E."/>
            <person name="Salamov A."/>
            <person name="Lipzen A."/>
            <person name="Mereny Z."/>
            <person name="Hegedus B."/>
            <person name="Baldrian P."/>
            <person name="Stursova M."/>
            <person name="Weitz H."/>
            <person name="Taylor A."/>
            <person name="Grigoriev I.V."/>
            <person name="Nagy L.G."/>
            <person name="Martin F."/>
            <person name="Kauserud H."/>
        </authorList>
    </citation>
    <scope>NUCLEOTIDE SEQUENCE</scope>
    <source>
        <strain evidence="2">9144</strain>
    </source>
</reference>
<name>A0AAD6V5C3_9AGAR</name>
<evidence type="ECO:0000256" key="1">
    <source>
        <dbReference type="SAM" id="MobiDB-lite"/>
    </source>
</evidence>
<sequence>MGQAQCWLILLLYRVSQKNSPGTELCPFDLALARRVARDVRKRRGGARHPAQFLPNVGVADSDELEGRGGAGWGREREREREQIFPPDVSGVADNDERKGRDGAGREQVAAHQRHSADVTSRDITPASGRRGARCARGGGAARLVGRVKCARHQYYFQYLWRIFRFFCENFPPDIGSVADNDEHEGGGGGGGGSGIFMAIFFDFFAKISRPTSAASPPTTSMRAGAGAGVGVGAGAGAGGCASAPQR</sequence>
<evidence type="ECO:0000313" key="3">
    <source>
        <dbReference type="Proteomes" id="UP001219525"/>
    </source>
</evidence>
<proteinExistence type="predicted"/>
<accession>A0AAD6V5C3</accession>
<keyword evidence="3" id="KW-1185">Reference proteome</keyword>
<comment type="caution">
    <text evidence="2">The sequence shown here is derived from an EMBL/GenBank/DDBJ whole genome shotgun (WGS) entry which is preliminary data.</text>
</comment>
<evidence type="ECO:0000313" key="2">
    <source>
        <dbReference type="EMBL" id="KAJ7203162.1"/>
    </source>
</evidence>